<dbReference type="STRING" id="1122213.GCA_000423365_01511"/>
<dbReference type="RefSeq" id="WP_117395317.1">
    <property type="nucleotide sequence ID" value="NZ_CP021330.1"/>
</dbReference>
<proteinExistence type="predicted"/>
<keyword evidence="3" id="KW-1185">Reference proteome</keyword>
<evidence type="ECO:0000256" key="1">
    <source>
        <dbReference type="SAM" id="Phobius"/>
    </source>
</evidence>
<feature type="transmembrane region" description="Helical" evidence="1">
    <location>
        <begin position="154"/>
        <end position="174"/>
    </location>
</feature>
<sequence>MITTTHILIAGAILTRRDAPKKQNMLAFFGGFFPDFSVFVMVAFSAITGVGRGNMWRSPDGMYWQEPWQSFSAISNSIPLYAFLIILGWMLAMYVPLYRYYWRLIGIFAAGAMLHVVSDFPVHTDDAHVHFWPITDWRFFSPVSYYQRSNYGDIVGAVELVVGVLLAALLIWRFKNLWARIFIVALLAPYFISLGFIFRYFVH</sequence>
<name>A0A2R4MD50_9HYPH</name>
<reference evidence="2 3" key="1">
    <citation type="submission" date="2017-05" db="EMBL/GenBank/DDBJ databases">
        <title>Genome Analysis of Maritalea myrionectae HL2708#5.</title>
        <authorList>
            <consortium name="Cotde Inc.-PKNU"/>
            <person name="Jang D."/>
            <person name="Oh H.-M."/>
        </authorList>
    </citation>
    <scope>NUCLEOTIDE SEQUENCE [LARGE SCALE GENOMIC DNA]</scope>
    <source>
        <strain evidence="2 3">HL2708#5</strain>
    </source>
</reference>
<keyword evidence="1" id="KW-0812">Transmembrane</keyword>
<dbReference type="KEGG" id="mmyr:MXMO3_01285"/>
<dbReference type="AlphaFoldDB" id="A0A2R4MD50"/>
<evidence type="ECO:0000313" key="3">
    <source>
        <dbReference type="Proteomes" id="UP000258927"/>
    </source>
</evidence>
<keyword evidence="1" id="KW-0472">Membrane</keyword>
<feature type="transmembrane region" description="Helical" evidence="1">
    <location>
        <begin position="100"/>
        <end position="118"/>
    </location>
</feature>
<organism evidence="2 3">
    <name type="scientific">Maritalea myrionectae</name>
    <dbReference type="NCBI Taxonomy" id="454601"/>
    <lineage>
        <taxon>Bacteria</taxon>
        <taxon>Pseudomonadati</taxon>
        <taxon>Pseudomonadota</taxon>
        <taxon>Alphaproteobacteria</taxon>
        <taxon>Hyphomicrobiales</taxon>
        <taxon>Devosiaceae</taxon>
        <taxon>Maritalea</taxon>
    </lineage>
</organism>
<dbReference type="Proteomes" id="UP000258927">
    <property type="component" value="Chromosome"/>
</dbReference>
<evidence type="ECO:0000313" key="2">
    <source>
        <dbReference type="EMBL" id="AVX03816.1"/>
    </source>
</evidence>
<protein>
    <submittedName>
        <fullName evidence="2">Uncharacterized protein</fullName>
    </submittedName>
</protein>
<feature type="transmembrane region" description="Helical" evidence="1">
    <location>
        <begin position="71"/>
        <end position="93"/>
    </location>
</feature>
<feature type="transmembrane region" description="Helical" evidence="1">
    <location>
        <begin position="26"/>
        <end position="51"/>
    </location>
</feature>
<dbReference type="EMBL" id="CP021330">
    <property type="protein sequence ID" value="AVX03816.1"/>
    <property type="molecule type" value="Genomic_DNA"/>
</dbReference>
<keyword evidence="1" id="KW-1133">Transmembrane helix</keyword>
<accession>A0A2R4MD50</accession>
<feature type="transmembrane region" description="Helical" evidence="1">
    <location>
        <begin position="181"/>
        <end position="202"/>
    </location>
</feature>
<gene>
    <name evidence="2" type="ORF">MXMO3_01285</name>
</gene>